<dbReference type="PRINTS" id="PR01037">
    <property type="entry name" value="TCRTETOQM"/>
</dbReference>
<dbReference type="Pfam" id="PF03764">
    <property type="entry name" value="EFG_IV"/>
    <property type="match status" value="1"/>
</dbReference>
<dbReference type="Pfam" id="PF00009">
    <property type="entry name" value="GTP_EFTU"/>
    <property type="match status" value="1"/>
</dbReference>
<dbReference type="GO" id="GO:0006412">
    <property type="term" value="P:translation"/>
    <property type="evidence" value="ECO:0007669"/>
    <property type="project" value="UniProtKB-KW"/>
</dbReference>
<accession>A0A7W9J4H0</accession>
<dbReference type="InterPro" id="IPR027417">
    <property type="entry name" value="P-loop_NTPase"/>
</dbReference>
<dbReference type="Pfam" id="PF14492">
    <property type="entry name" value="EFG_III"/>
    <property type="match status" value="1"/>
</dbReference>
<keyword evidence="3" id="KW-0342">GTP-binding</keyword>
<dbReference type="PRINTS" id="PR00315">
    <property type="entry name" value="ELONGATNFCT"/>
</dbReference>
<dbReference type="InterPro" id="IPR000640">
    <property type="entry name" value="EFG_V-like"/>
</dbReference>
<dbReference type="InterPro" id="IPR005225">
    <property type="entry name" value="Small_GTP-bd"/>
</dbReference>
<evidence type="ECO:0000313" key="6">
    <source>
        <dbReference type="Proteomes" id="UP000549971"/>
    </source>
</evidence>
<dbReference type="CDD" id="cd04168">
    <property type="entry name" value="TetM_like"/>
    <property type="match status" value="1"/>
</dbReference>
<dbReference type="InterPro" id="IPR035647">
    <property type="entry name" value="EFG_III/V"/>
</dbReference>
<gene>
    <name evidence="5" type="ORF">HDA39_001939</name>
</gene>
<dbReference type="RefSeq" id="WP_184794883.1">
    <property type="nucleotide sequence ID" value="NZ_JACHMY010000001.1"/>
</dbReference>
<dbReference type="InterPro" id="IPR014721">
    <property type="entry name" value="Ribsml_uS5_D2-typ_fold_subgr"/>
</dbReference>
<dbReference type="InterPro" id="IPR020568">
    <property type="entry name" value="Ribosomal_Su5_D2-typ_SF"/>
</dbReference>
<dbReference type="PROSITE" id="PS51722">
    <property type="entry name" value="G_TR_2"/>
    <property type="match status" value="1"/>
</dbReference>
<dbReference type="GO" id="GO:0005525">
    <property type="term" value="F:GTP binding"/>
    <property type="evidence" value="ECO:0007669"/>
    <property type="project" value="UniProtKB-KW"/>
</dbReference>
<dbReference type="FunFam" id="3.40.50.300:FF:002549">
    <property type="entry name" value="Tetracycline resistance protein, GTP-binding elongation family"/>
    <property type="match status" value="1"/>
</dbReference>
<name>A0A7W9J4H0_9ACTN</name>
<dbReference type="Pfam" id="PF00679">
    <property type="entry name" value="EFG_C"/>
    <property type="match status" value="1"/>
</dbReference>
<evidence type="ECO:0000256" key="1">
    <source>
        <dbReference type="ARBA" id="ARBA00022741"/>
    </source>
</evidence>
<dbReference type="SUPFAM" id="SSF52540">
    <property type="entry name" value="P-loop containing nucleoside triphosphate hydrolases"/>
    <property type="match status" value="1"/>
</dbReference>
<dbReference type="InterPro" id="IPR000795">
    <property type="entry name" value="T_Tr_GTP-bd_dom"/>
</dbReference>
<feature type="domain" description="Tr-type G" evidence="4">
    <location>
        <begin position="1"/>
        <end position="251"/>
    </location>
</feature>
<dbReference type="GO" id="GO:0003924">
    <property type="term" value="F:GTPase activity"/>
    <property type="evidence" value="ECO:0007669"/>
    <property type="project" value="InterPro"/>
</dbReference>
<dbReference type="PROSITE" id="PS00301">
    <property type="entry name" value="G_TR_1"/>
    <property type="match status" value="1"/>
</dbReference>
<protein>
    <submittedName>
        <fullName evidence="5">Ribosomal protection tetracycline resistance protein</fullName>
    </submittedName>
</protein>
<dbReference type="SUPFAM" id="SSF54211">
    <property type="entry name" value="Ribosomal protein S5 domain 2-like"/>
    <property type="match status" value="1"/>
</dbReference>
<dbReference type="EMBL" id="JACHMY010000001">
    <property type="protein sequence ID" value="MBB5835205.1"/>
    <property type="molecule type" value="Genomic_DNA"/>
</dbReference>
<dbReference type="SUPFAM" id="SSF54980">
    <property type="entry name" value="EF-G C-terminal domain-like"/>
    <property type="match status" value="2"/>
</dbReference>
<dbReference type="NCBIfam" id="TIGR00231">
    <property type="entry name" value="small_GTP"/>
    <property type="match status" value="1"/>
</dbReference>
<evidence type="ECO:0000313" key="5">
    <source>
        <dbReference type="EMBL" id="MBB5835205.1"/>
    </source>
</evidence>
<dbReference type="Gene3D" id="2.40.30.10">
    <property type="entry name" value="Translation factors"/>
    <property type="match status" value="1"/>
</dbReference>
<dbReference type="InterPro" id="IPR009000">
    <property type="entry name" value="Transl_B-barrel_sf"/>
</dbReference>
<dbReference type="Proteomes" id="UP000549971">
    <property type="component" value="Unassembled WGS sequence"/>
</dbReference>
<dbReference type="SMART" id="SM00889">
    <property type="entry name" value="EFG_IV"/>
    <property type="match status" value="1"/>
</dbReference>
<organism evidence="5 6">
    <name type="scientific">Kribbella italica</name>
    <dbReference type="NCBI Taxonomy" id="1540520"/>
    <lineage>
        <taxon>Bacteria</taxon>
        <taxon>Bacillati</taxon>
        <taxon>Actinomycetota</taxon>
        <taxon>Actinomycetes</taxon>
        <taxon>Propionibacteriales</taxon>
        <taxon>Kribbellaceae</taxon>
        <taxon>Kribbella</taxon>
    </lineage>
</organism>
<dbReference type="AlphaFoldDB" id="A0A7W9J4H0"/>
<dbReference type="Pfam" id="PF03144">
    <property type="entry name" value="GTP_EFTU_D2"/>
    <property type="match status" value="1"/>
</dbReference>
<dbReference type="PANTHER" id="PTHR43261:SF1">
    <property type="entry name" value="RIBOSOME-RELEASING FACTOR 2, MITOCHONDRIAL"/>
    <property type="match status" value="1"/>
</dbReference>
<dbReference type="InterPro" id="IPR004161">
    <property type="entry name" value="EFTu-like_2"/>
</dbReference>
<keyword evidence="1" id="KW-0547">Nucleotide-binding</keyword>
<dbReference type="InterPro" id="IPR005517">
    <property type="entry name" value="Transl_elong_EFG/EF2_IV"/>
</dbReference>
<evidence type="ECO:0000259" key="4">
    <source>
        <dbReference type="PROSITE" id="PS51722"/>
    </source>
</evidence>
<dbReference type="GO" id="GO:0032790">
    <property type="term" value="P:ribosome disassembly"/>
    <property type="evidence" value="ECO:0007669"/>
    <property type="project" value="TreeGrafter"/>
</dbReference>
<comment type="caution">
    <text evidence="5">The sequence shown here is derived from an EMBL/GenBank/DDBJ whole genome shotgun (WGS) entry which is preliminary data.</text>
</comment>
<dbReference type="Gene3D" id="3.30.70.870">
    <property type="entry name" value="Elongation Factor G (Translational Gtpase), domain 3"/>
    <property type="match status" value="1"/>
</dbReference>
<evidence type="ECO:0000256" key="2">
    <source>
        <dbReference type="ARBA" id="ARBA00022917"/>
    </source>
</evidence>
<dbReference type="Gene3D" id="3.40.50.300">
    <property type="entry name" value="P-loop containing nucleotide triphosphate hydrolases"/>
    <property type="match status" value="1"/>
</dbReference>
<evidence type="ECO:0000256" key="3">
    <source>
        <dbReference type="ARBA" id="ARBA00023134"/>
    </source>
</evidence>
<dbReference type="SUPFAM" id="SSF50447">
    <property type="entry name" value="Translation proteins"/>
    <property type="match status" value="1"/>
</dbReference>
<sequence>MKTLNLGILAHVDAGKTSLTERLLYAAGVIDAVGSVDDGSTQTDSLALERQRGITIKSAVVSFALGDVTVNLIDTPGHPDFIAEVERVLGVLDGAVLVVSAVEGVQAQTRILMRTLQRLRIPTVIFVNKIDRAGARYESLMEDLAAKLSPDVVAMGTTSELGTAGAGFTPYGPGDARFSLSLVDLLAEHDDRLLATYVEDENALSGEALRAGLAEQTRRAVVHPVYFGSAITGAGTEPLIAGIRELLPAPVGDRSAPVNGSVFKVERGPAGEKVAYVRMFSGELRTRDRLRFRGDQEAKVTAISVFDAGTTATRASVAAGQIGKLWGLSEVRVGDEVTTDHCPGHESRKESAFFAPPTLETVVLPARASDRGNLQSALSQLAEQDPLINLRQDDVRQETSVSLYGEVQKEVIQTTLATEYGLDVTFRETTTIHIERIDGIGAAVEFNKVDPNPFLATIGLRVEPAPTGAGVSFALEVELGSMPYAFIKAVEETVHETLQQGLCGWEIPDARVVMTHSGYSARQSHAHAVFDKSMSSTAGDFRLLTPLVLTTALRQAGTIVHEPMHRFQLEIPTDTVRGVLAALAKLRAIPRVPALDTGTSVLEGEIPAAAVYQLEQQLPALTRGEGVLESAFERYQPVTGAVPRRERTDHDPLNRREYLLHVLRRV</sequence>
<keyword evidence="2" id="KW-0648">Protein biosynthesis</keyword>
<reference evidence="5 6" key="1">
    <citation type="submission" date="2020-08" db="EMBL/GenBank/DDBJ databases">
        <title>Sequencing the genomes of 1000 actinobacteria strains.</title>
        <authorList>
            <person name="Klenk H.-P."/>
        </authorList>
    </citation>
    <scope>NUCLEOTIDE SEQUENCE [LARGE SCALE GENOMIC DNA]</scope>
    <source>
        <strain evidence="5 6">DSM 28967</strain>
    </source>
</reference>
<dbReference type="Gene3D" id="3.30.230.10">
    <property type="match status" value="1"/>
</dbReference>
<keyword evidence="6" id="KW-1185">Reference proteome</keyword>
<dbReference type="InterPro" id="IPR031157">
    <property type="entry name" value="G_TR_CS"/>
</dbReference>
<proteinExistence type="predicted"/>
<dbReference type="PANTHER" id="PTHR43261">
    <property type="entry name" value="TRANSLATION ELONGATION FACTOR G-RELATED"/>
    <property type="match status" value="1"/>
</dbReference>
<dbReference type="InterPro" id="IPR041095">
    <property type="entry name" value="EFG_II"/>
</dbReference>